<dbReference type="Pfam" id="PF05003">
    <property type="entry name" value="DUF668"/>
    <property type="match status" value="1"/>
</dbReference>
<dbReference type="EMBL" id="KQ483433">
    <property type="protein sequence ID" value="KYP51771.1"/>
    <property type="molecule type" value="Genomic_DNA"/>
</dbReference>
<evidence type="ECO:0008006" key="5">
    <source>
        <dbReference type="Google" id="ProtNLM"/>
    </source>
</evidence>
<dbReference type="Proteomes" id="UP000075243">
    <property type="component" value="Unassembled WGS sequence"/>
</dbReference>
<reference evidence="3" key="1">
    <citation type="journal article" date="2012" name="Nat. Biotechnol.">
        <title>Draft genome sequence of pigeonpea (Cajanus cajan), an orphan legume crop of resource-poor farmers.</title>
        <authorList>
            <person name="Varshney R.K."/>
            <person name="Chen W."/>
            <person name="Li Y."/>
            <person name="Bharti A.K."/>
            <person name="Saxena R.K."/>
            <person name="Schlueter J.A."/>
            <person name="Donoghue M.T."/>
            <person name="Azam S."/>
            <person name="Fan G."/>
            <person name="Whaley A.M."/>
            <person name="Farmer A.D."/>
            <person name="Sheridan J."/>
            <person name="Iwata A."/>
            <person name="Tuteja R."/>
            <person name="Penmetsa R.V."/>
            <person name="Wu W."/>
            <person name="Upadhyaya H.D."/>
            <person name="Yang S.P."/>
            <person name="Shah T."/>
            <person name="Saxena K.B."/>
            <person name="Michael T."/>
            <person name="McCombie W.R."/>
            <person name="Yang B."/>
            <person name="Zhang G."/>
            <person name="Yang H."/>
            <person name="Wang J."/>
            <person name="Spillane C."/>
            <person name="Cook D.R."/>
            <person name="May G.D."/>
            <person name="Xu X."/>
            <person name="Jackson S.A."/>
        </authorList>
    </citation>
    <scope>NUCLEOTIDE SEQUENCE [LARGE SCALE GENOMIC DNA]</scope>
</reference>
<keyword evidence="4" id="KW-1185">Reference proteome</keyword>
<dbReference type="PANTHER" id="PTHR31371">
    <property type="entry name" value="BNAC09G50660D PROTEIN"/>
    <property type="match status" value="1"/>
</dbReference>
<gene>
    <name evidence="3" type="ORF">KK1_026432</name>
</gene>
<sequence>MARCPGAANLCCLFFQDEPSPPETLGILAFDAAKTMCRLLSLYNSLSDAEILRLRRHVLRSRSLSRLNSSDECFLLSLACAERLEDLHLAAAAVARLSRRCSAETLPRLDAAKLQFGTREVERKIDAMEKLVFATRSLHRAMESLSEMEASERKLQRWRNVRATHGLKVKVECFSDKIIFYRRQIIYFKQVSLWGQTFDKVVGLMARITCIVYKRICSVFGSIVTGNVPQIKNNHKNTKKALARAPNFENCVCRVEHRELYRTNLCLFDQNEESVKKRGKNVSHVKKSITGTGVFQLRNDAEEERNNRVYRLAPVTTVGGAGLSLRYANVIMLTERCMHVTEAAVAEEARVTLYEMLPERLKVKLRAKLKRERLEWRKLEGGEEAKTAAATRWRVAAEGGVMEWLMPVAHNMVRWQTERNLEKQKFETRPTVLLMQTLHYSDLEKVEEGIVEALVGLSCMFWNRKES</sequence>
<organism evidence="3 4">
    <name type="scientific">Cajanus cajan</name>
    <name type="common">Pigeon pea</name>
    <name type="synonym">Cajanus indicus</name>
    <dbReference type="NCBI Taxonomy" id="3821"/>
    <lineage>
        <taxon>Eukaryota</taxon>
        <taxon>Viridiplantae</taxon>
        <taxon>Streptophyta</taxon>
        <taxon>Embryophyta</taxon>
        <taxon>Tracheophyta</taxon>
        <taxon>Spermatophyta</taxon>
        <taxon>Magnoliopsida</taxon>
        <taxon>eudicotyledons</taxon>
        <taxon>Gunneridae</taxon>
        <taxon>Pentapetalae</taxon>
        <taxon>rosids</taxon>
        <taxon>fabids</taxon>
        <taxon>Fabales</taxon>
        <taxon>Fabaceae</taxon>
        <taxon>Papilionoideae</taxon>
        <taxon>50 kb inversion clade</taxon>
        <taxon>NPAAA clade</taxon>
        <taxon>indigoferoid/millettioid clade</taxon>
        <taxon>Phaseoleae</taxon>
        <taxon>Cajanus</taxon>
    </lineage>
</organism>
<dbReference type="AlphaFoldDB" id="A0A151SAJ2"/>
<name>A0A151SAJ2_CAJCA</name>
<feature type="domain" description="DUF3475" evidence="2">
    <location>
        <begin position="27"/>
        <end position="82"/>
    </location>
</feature>
<evidence type="ECO:0000259" key="1">
    <source>
        <dbReference type="Pfam" id="PF05003"/>
    </source>
</evidence>
<dbReference type="Gramene" id="C.cajan_26463.t">
    <property type="protein sequence ID" value="C.cajan_26463.t"/>
    <property type="gene ID" value="C.cajan_26463"/>
</dbReference>
<dbReference type="InterPro" id="IPR021864">
    <property type="entry name" value="DUF3475"/>
</dbReference>
<evidence type="ECO:0000313" key="3">
    <source>
        <dbReference type="EMBL" id="KYP51771.1"/>
    </source>
</evidence>
<protein>
    <recommendedName>
        <fullName evidence="5">DUF668 domain-containing protein</fullName>
    </recommendedName>
</protein>
<feature type="domain" description="DUF668" evidence="1">
    <location>
        <begin position="317"/>
        <end position="414"/>
    </location>
</feature>
<proteinExistence type="predicted"/>
<dbReference type="STRING" id="3821.A0A151SAJ2"/>
<dbReference type="GO" id="GO:0045927">
    <property type="term" value="P:positive regulation of growth"/>
    <property type="evidence" value="ECO:0007669"/>
    <property type="project" value="InterPro"/>
</dbReference>
<evidence type="ECO:0000259" key="2">
    <source>
        <dbReference type="Pfam" id="PF11961"/>
    </source>
</evidence>
<dbReference type="InterPro" id="IPR007700">
    <property type="entry name" value="DUF668"/>
</dbReference>
<dbReference type="PANTHER" id="PTHR31371:SF12">
    <property type="entry name" value="AVR9_CF-9 RAPIDLY ELICITED PROTEIN"/>
    <property type="match status" value="1"/>
</dbReference>
<dbReference type="Pfam" id="PF11961">
    <property type="entry name" value="DUF3475"/>
    <property type="match status" value="1"/>
</dbReference>
<accession>A0A151SAJ2</accession>
<dbReference type="OMA" id="RFSMRPR"/>
<evidence type="ECO:0000313" key="4">
    <source>
        <dbReference type="Proteomes" id="UP000075243"/>
    </source>
</evidence>